<feature type="domain" description="Ig-like" evidence="22">
    <location>
        <begin position="2893"/>
        <end position="3045"/>
    </location>
</feature>
<keyword evidence="7" id="KW-0084">Basement membrane</keyword>
<feature type="region of interest" description="Disordered" evidence="17">
    <location>
        <begin position="2403"/>
        <end position="2428"/>
    </location>
</feature>
<keyword evidence="6" id="KW-0677">Repeat</keyword>
<dbReference type="SMART" id="SM00180">
    <property type="entry name" value="EGF_Lam"/>
    <property type="match status" value="5"/>
</dbReference>
<dbReference type="InterPro" id="IPR000034">
    <property type="entry name" value="Laminin_IV"/>
</dbReference>
<dbReference type="FunFam" id="2.60.40.10:FF:001694">
    <property type="entry name" value="Basement membrane proteoglycan"/>
    <property type="match status" value="1"/>
</dbReference>
<dbReference type="GO" id="GO:0098609">
    <property type="term" value="P:cell-cell adhesion"/>
    <property type="evidence" value="ECO:0000318"/>
    <property type="project" value="GO_Central"/>
</dbReference>
<feature type="domain" description="Ig-like" evidence="22">
    <location>
        <begin position="2051"/>
        <end position="2138"/>
    </location>
</feature>
<dbReference type="PROSITE" id="PS50027">
    <property type="entry name" value="EGF_LAM_2"/>
    <property type="match status" value="4"/>
</dbReference>
<feature type="disulfide bond" evidence="15">
    <location>
        <begin position="741"/>
        <end position="759"/>
    </location>
</feature>
<evidence type="ECO:0000256" key="7">
    <source>
        <dbReference type="ARBA" id="ARBA00022869"/>
    </source>
</evidence>
<feature type="domain" description="Ig-like" evidence="22">
    <location>
        <begin position="798"/>
        <end position="885"/>
    </location>
</feature>
<feature type="region of interest" description="Disordered" evidence="17">
    <location>
        <begin position="2140"/>
        <end position="2159"/>
    </location>
</feature>
<dbReference type="SMART" id="SM00281">
    <property type="entry name" value="LamB"/>
    <property type="match status" value="2"/>
</dbReference>
<dbReference type="InterPro" id="IPR007110">
    <property type="entry name" value="Ig-like_dom"/>
</dbReference>
<feature type="domain" description="Laminin EGF-like" evidence="21">
    <location>
        <begin position="1928"/>
        <end position="1977"/>
    </location>
</feature>
<feature type="region of interest" description="Disordered" evidence="17">
    <location>
        <begin position="3713"/>
        <end position="3804"/>
    </location>
</feature>
<feature type="disulfide bond" evidence="15">
    <location>
        <begin position="201"/>
        <end position="219"/>
    </location>
</feature>
<dbReference type="InterPro" id="IPR003598">
    <property type="entry name" value="Ig_sub2"/>
</dbReference>
<dbReference type="CDD" id="cd00055">
    <property type="entry name" value="EGF_Lam"/>
    <property type="match status" value="6"/>
</dbReference>
<feature type="domain" description="Laminin G" evidence="19">
    <location>
        <begin position="3292"/>
        <end position="3472"/>
    </location>
</feature>
<evidence type="ECO:0000256" key="18">
    <source>
        <dbReference type="SAM" id="SignalP"/>
    </source>
</evidence>
<dbReference type="Pfam" id="PF00054">
    <property type="entry name" value="Laminin_G_1"/>
    <property type="match status" value="1"/>
</dbReference>
<keyword evidence="12" id="KW-0393">Immunoglobulin domain</keyword>
<dbReference type="FunFam" id="2.10.25.10:FF:000106">
    <property type="entry name" value="Heparan sulfate proteoglycan 2"/>
    <property type="match status" value="1"/>
</dbReference>
<evidence type="ECO:0000259" key="21">
    <source>
        <dbReference type="PROSITE" id="PS50027"/>
    </source>
</evidence>
<feature type="disulfide bond" evidence="16">
    <location>
        <begin position="1609"/>
        <end position="1618"/>
    </location>
</feature>
<feature type="region of interest" description="Disordered" evidence="17">
    <location>
        <begin position="757"/>
        <end position="794"/>
    </location>
</feature>
<dbReference type="FunFam" id="4.10.400.10:FF:000005">
    <property type="entry name" value="low-density lipoprotein receptor-related protein 1B"/>
    <property type="match status" value="1"/>
</dbReference>
<dbReference type="PROSITE" id="PS51115">
    <property type="entry name" value="LAMININ_IVA"/>
    <property type="match status" value="2"/>
</dbReference>
<feature type="disulfide bond" evidence="15">
    <location>
        <begin position="734"/>
        <end position="746"/>
    </location>
</feature>
<feature type="compositionally biased region" description="Polar residues" evidence="17">
    <location>
        <begin position="846"/>
        <end position="857"/>
    </location>
</feature>
<feature type="domain" description="Laminin EGF-like" evidence="21">
    <location>
        <begin position="1553"/>
        <end position="1638"/>
    </location>
</feature>
<feature type="disulfide bond" evidence="15">
    <location>
        <begin position="908"/>
        <end position="926"/>
    </location>
</feature>
<keyword evidence="3" id="KW-0964">Secreted</keyword>
<feature type="disulfide bond" evidence="15">
    <location>
        <begin position="901"/>
        <end position="913"/>
    </location>
</feature>
<dbReference type="InterPro" id="IPR009030">
    <property type="entry name" value="Growth_fac_rcpt_cys_sf"/>
</dbReference>
<keyword evidence="11 16" id="KW-0424">Laminin EGF-like domain</keyword>
<feature type="domain" description="Ig-like" evidence="22">
    <location>
        <begin position="3223"/>
        <end position="3287"/>
    </location>
</feature>
<feature type="disulfide bond" evidence="15">
    <location>
        <begin position="941"/>
        <end position="953"/>
    </location>
</feature>
<evidence type="ECO:0000256" key="3">
    <source>
        <dbReference type="ARBA" id="ARBA00022525"/>
    </source>
</evidence>
<dbReference type="SMART" id="SM00192">
    <property type="entry name" value="LDLa"/>
    <property type="match status" value="10"/>
</dbReference>
<keyword evidence="5 18" id="KW-0732">Signal</keyword>
<feature type="domain" description="Ig-like" evidence="22">
    <location>
        <begin position="1022"/>
        <end position="1106"/>
    </location>
</feature>
<dbReference type="InterPro" id="IPR003599">
    <property type="entry name" value="Ig_sub"/>
</dbReference>
<feature type="region of interest" description="Disordered" evidence="17">
    <location>
        <begin position="830"/>
        <end position="857"/>
    </location>
</feature>
<feature type="disulfide bond" evidence="15">
    <location>
        <begin position="1004"/>
        <end position="1019"/>
    </location>
</feature>
<feature type="domain" description="Laminin G" evidence="19">
    <location>
        <begin position="3890"/>
        <end position="4070"/>
    </location>
</feature>
<feature type="chain" id="PRO_5035883406" description="Basement membrane-specific heparan sulfate proteoglycan core protein" evidence="18">
    <location>
        <begin position="17"/>
        <end position="4748"/>
    </location>
</feature>
<feature type="disulfide bond" evidence="15">
    <location>
        <begin position="496"/>
        <end position="511"/>
    </location>
</feature>
<dbReference type="SUPFAM" id="SSF49899">
    <property type="entry name" value="Concanavalin A-like lectins/glucanases"/>
    <property type="match status" value="3"/>
</dbReference>
<keyword evidence="13" id="KW-0245">EGF-like domain</keyword>
<feature type="region of interest" description="Disordered" evidence="17">
    <location>
        <begin position="698"/>
        <end position="733"/>
    </location>
</feature>
<evidence type="ECO:0000259" key="20">
    <source>
        <dbReference type="PROSITE" id="PS50026"/>
    </source>
</evidence>
<feature type="domain" description="Ig-like" evidence="22">
    <location>
        <begin position="2436"/>
        <end position="2525"/>
    </location>
</feature>
<feature type="compositionally biased region" description="Polar residues" evidence="17">
    <location>
        <begin position="2409"/>
        <end position="2419"/>
    </location>
</feature>
<dbReference type="Gene3D" id="4.10.400.10">
    <property type="entry name" value="Low-density Lipoprotein Receptor"/>
    <property type="match status" value="9"/>
</dbReference>
<dbReference type="GO" id="GO:0005604">
    <property type="term" value="C:basement membrane"/>
    <property type="evidence" value="ECO:0007669"/>
    <property type="project" value="UniProtKB-SubCell"/>
</dbReference>
<dbReference type="Proteomes" id="UP000005239">
    <property type="component" value="Unassembled WGS sequence"/>
</dbReference>
<feature type="domain" description="EGF-like" evidence="20">
    <location>
        <begin position="3468"/>
        <end position="3506"/>
    </location>
</feature>
<evidence type="ECO:0000256" key="5">
    <source>
        <dbReference type="ARBA" id="ARBA00022729"/>
    </source>
</evidence>
<feature type="disulfide bond" evidence="15">
    <location>
        <begin position="960"/>
        <end position="975"/>
    </location>
</feature>
<feature type="disulfide bond" evidence="15">
    <location>
        <begin position="920"/>
        <end position="935"/>
    </location>
</feature>
<evidence type="ECO:0000313" key="24">
    <source>
        <dbReference type="EnsemblMetazoa" id="PPA09921.1"/>
    </source>
</evidence>
<dbReference type="InterPro" id="IPR000742">
    <property type="entry name" value="EGF"/>
</dbReference>
<feature type="disulfide bond" evidence="15">
    <location>
        <begin position="657"/>
        <end position="669"/>
    </location>
</feature>
<feature type="domain" description="Ig-like" evidence="22">
    <location>
        <begin position="3066"/>
        <end position="3123"/>
    </location>
</feature>
<evidence type="ECO:0000256" key="4">
    <source>
        <dbReference type="ARBA" id="ARBA00022530"/>
    </source>
</evidence>
<evidence type="ECO:0000256" key="8">
    <source>
        <dbReference type="ARBA" id="ARBA00023136"/>
    </source>
</evidence>
<dbReference type="PROSITE" id="PS50835">
    <property type="entry name" value="IG_LIKE"/>
    <property type="match status" value="14"/>
</dbReference>
<evidence type="ECO:0000256" key="11">
    <source>
        <dbReference type="ARBA" id="ARBA00023292"/>
    </source>
</evidence>
<evidence type="ECO:0000256" key="10">
    <source>
        <dbReference type="ARBA" id="ARBA00023180"/>
    </source>
</evidence>
<reference evidence="24" key="2">
    <citation type="submission" date="2022-06" db="UniProtKB">
        <authorList>
            <consortium name="EnsemblMetazoa"/>
        </authorList>
    </citation>
    <scope>IDENTIFICATION</scope>
    <source>
        <strain evidence="24">PS312</strain>
    </source>
</reference>
<dbReference type="InterPro" id="IPR051275">
    <property type="entry name" value="Cell_adhesion_signaling"/>
</dbReference>
<feature type="compositionally biased region" description="Acidic residues" evidence="17">
    <location>
        <begin position="723"/>
        <end position="733"/>
    </location>
</feature>
<organism evidence="24 25">
    <name type="scientific">Pristionchus pacificus</name>
    <name type="common">Parasitic nematode worm</name>
    <dbReference type="NCBI Taxonomy" id="54126"/>
    <lineage>
        <taxon>Eukaryota</taxon>
        <taxon>Metazoa</taxon>
        <taxon>Ecdysozoa</taxon>
        <taxon>Nematoda</taxon>
        <taxon>Chromadorea</taxon>
        <taxon>Rhabditida</taxon>
        <taxon>Rhabditina</taxon>
        <taxon>Diplogasteromorpha</taxon>
        <taxon>Diplogasteroidea</taxon>
        <taxon>Neodiplogasteridae</taxon>
        <taxon>Pristionchus</taxon>
    </lineage>
</organism>
<feature type="compositionally biased region" description="Polar residues" evidence="17">
    <location>
        <begin position="1132"/>
        <end position="1145"/>
    </location>
</feature>
<evidence type="ECO:0000256" key="16">
    <source>
        <dbReference type="PROSITE-ProRule" id="PRU00460"/>
    </source>
</evidence>
<dbReference type="FunFam" id="2.60.40.10:FF:003799">
    <property type="match status" value="1"/>
</dbReference>
<feature type="domain" description="Ig-like" evidence="22">
    <location>
        <begin position="2611"/>
        <end position="2697"/>
    </location>
</feature>
<feature type="compositionally biased region" description="Basic and acidic residues" evidence="17">
    <location>
        <begin position="1194"/>
        <end position="1299"/>
    </location>
</feature>
<dbReference type="CDD" id="cd00112">
    <property type="entry name" value="LDLa"/>
    <property type="match status" value="9"/>
</dbReference>
<dbReference type="GO" id="GO:0005886">
    <property type="term" value="C:plasma membrane"/>
    <property type="evidence" value="ECO:0000318"/>
    <property type="project" value="GO_Central"/>
</dbReference>
<feature type="disulfide bond" evidence="15">
    <location>
        <begin position="753"/>
        <end position="768"/>
    </location>
</feature>
<feature type="compositionally biased region" description="Low complexity" evidence="17">
    <location>
        <begin position="524"/>
        <end position="542"/>
    </location>
</feature>
<dbReference type="Gene3D" id="2.60.120.200">
    <property type="match status" value="3"/>
</dbReference>
<dbReference type="SMART" id="SM00181">
    <property type="entry name" value="EGF"/>
    <property type="match status" value="9"/>
</dbReference>
<dbReference type="PRINTS" id="PR00261">
    <property type="entry name" value="LDLRECEPTOR"/>
</dbReference>
<name>A0A8R1YA67_PRIPA</name>
<feature type="domain" description="Ig-like" evidence="22">
    <location>
        <begin position="2797"/>
        <end position="2887"/>
    </location>
</feature>
<dbReference type="Pfam" id="PF00053">
    <property type="entry name" value="EGF_laminin"/>
    <property type="match status" value="3"/>
</dbReference>
<dbReference type="InterPro" id="IPR013098">
    <property type="entry name" value="Ig_I-set"/>
</dbReference>
<evidence type="ECO:0000256" key="13">
    <source>
        <dbReference type="PROSITE-ProRule" id="PRU00076"/>
    </source>
</evidence>
<evidence type="ECO:0000256" key="14">
    <source>
        <dbReference type="PROSITE-ProRule" id="PRU00122"/>
    </source>
</evidence>
<feature type="domain" description="Laminin IV type A" evidence="23">
    <location>
        <begin position="1382"/>
        <end position="1552"/>
    </location>
</feature>
<feature type="domain" description="Ig-like" evidence="22">
    <location>
        <begin position="2346"/>
        <end position="2432"/>
    </location>
</feature>
<keyword evidence="4" id="KW-0272">Extracellular matrix</keyword>
<feature type="domain" description="Laminin IV type A" evidence="23">
    <location>
        <begin position="1665"/>
        <end position="1838"/>
    </location>
</feature>
<dbReference type="FunFam" id="2.60.40.10:FF:000637">
    <property type="entry name" value="Basement membrane proteoglycan"/>
    <property type="match status" value="4"/>
</dbReference>
<feature type="disulfide bond" evidence="14">
    <location>
        <begin position="3692"/>
        <end position="3719"/>
    </location>
</feature>
<dbReference type="GO" id="GO:0030154">
    <property type="term" value="P:cell differentiation"/>
    <property type="evidence" value="ECO:0007669"/>
    <property type="project" value="UniProtKB-ARBA"/>
</dbReference>
<dbReference type="InterPro" id="IPR036179">
    <property type="entry name" value="Ig-like_dom_sf"/>
</dbReference>
<evidence type="ECO:0000256" key="1">
    <source>
        <dbReference type="ARBA" id="ARBA00004302"/>
    </source>
</evidence>
<feature type="domain" description="Ig-like" evidence="22">
    <location>
        <begin position="3133"/>
        <end position="3220"/>
    </location>
</feature>
<dbReference type="InterPro" id="IPR001791">
    <property type="entry name" value="Laminin_G"/>
</dbReference>
<dbReference type="Pfam" id="PF00057">
    <property type="entry name" value="Ldl_recept_a"/>
    <property type="match status" value="9"/>
</dbReference>
<feature type="signal peptide" evidence="18">
    <location>
        <begin position="1"/>
        <end position="16"/>
    </location>
</feature>
<feature type="disulfide bond" evidence="15">
    <location>
        <begin position="664"/>
        <end position="682"/>
    </location>
</feature>
<dbReference type="InterPro" id="IPR002172">
    <property type="entry name" value="LDrepeatLR_classA_rpt"/>
</dbReference>
<dbReference type="EnsemblMetazoa" id="PPA09921.1">
    <property type="protein sequence ID" value="PPA09921.1"/>
    <property type="gene ID" value="WBGene00099475"/>
</dbReference>
<keyword evidence="9 13" id="KW-1015">Disulfide bond</keyword>
<dbReference type="SMART" id="SM00409">
    <property type="entry name" value="IG"/>
    <property type="match status" value="16"/>
</dbReference>
<dbReference type="PROSITE" id="PS00022">
    <property type="entry name" value="EGF_1"/>
    <property type="match status" value="2"/>
</dbReference>
<dbReference type="Gene3D" id="2.10.25.10">
    <property type="entry name" value="Laminin"/>
    <property type="match status" value="4"/>
</dbReference>
<dbReference type="PROSITE" id="PS50068">
    <property type="entry name" value="LDLRA_2"/>
    <property type="match status" value="10"/>
</dbReference>
<dbReference type="CDD" id="cd00096">
    <property type="entry name" value="Ig"/>
    <property type="match status" value="1"/>
</dbReference>
<dbReference type="Gene3D" id="2.170.300.10">
    <property type="entry name" value="Tie2 ligand-binding domain superfamily"/>
    <property type="match status" value="2"/>
</dbReference>
<feature type="disulfide bond" evidence="15">
    <location>
        <begin position="591"/>
        <end position="606"/>
    </location>
</feature>
<dbReference type="SMART" id="SM00282">
    <property type="entry name" value="LamG"/>
    <property type="match status" value="3"/>
</dbReference>
<evidence type="ECO:0000256" key="6">
    <source>
        <dbReference type="ARBA" id="ARBA00022737"/>
    </source>
</evidence>
<dbReference type="PROSITE" id="PS50026">
    <property type="entry name" value="EGF_3"/>
    <property type="match status" value="1"/>
</dbReference>
<feature type="domain" description="Laminin EGF-like" evidence="21">
    <location>
        <begin position="1872"/>
        <end position="1921"/>
    </location>
</feature>
<feature type="domain" description="Ig-like" evidence="22">
    <location>
        <begin position="2708"/>
        <end position="2793"/>
    </location>
</feature>
<dbReference type="Pfam" id="PF13895">
    <property type="entry name" value="Ig_2"/>
    <property type="match status" value="1"/>
</dbReference>
<feature type="disulfide bond" evidence="15">
    <location>
        <begin position="362"/>
        <end position="377"/>
    </location>
</feature>
<dbReference type="InterPro" id="IPR036055">
    <property type="entry name" value="LDL_receptor-like_sf"/>
</dbReference>
<dbReference type="CDD" id="cd00110">
    <property type="entry name" value="LamG"/>
    <property type="match status" value="3"/>
</dbReference>
<feature type="disulfide bond" evidence="16">
    <location>
        <begin position="1327"/>
        <end position="1336"/>
    </location>
</feature>
<feature type="disulfide bond" evidence="15">
    <location>
        <begin position="402"/>
        <end position="417"/>
    </location>
</feature>
<dbReference type="InterPro" id="IPR056863">
    <property type="entry name" value="LMN_ATRN_NET-like_EGF"/>
</dbReference>
<feature type="compositionally biased region" description="Basic and acidic residues" evidence="17">
    <location>
        <begin position="698"/>
        <end position="715"/>
    </location>
</feature>
<dbReference type="GO" id="GO:0005911">
    <property type="term" value="C:cell-cell junction"/>
    <property type="evidence" value="ECO:0000318"/>
    <property type="project" value="GO_Central"/>
</dbReference>
<feature type="disulfide bond" evidence="16">
    <location>
        <begin position="1891"/>
        <end position="1900"/>
    </location>
</feature>
<dbReference type="InterPro" id="IPR013320">
    <property type="entry name" value="ConA-like_dom_sf"/>
</dbReference>
<feature type="domain" description="Laminin G" evidence="19">
    <location>
        <begin position="3548"/>
        <end position="3719"/>
    </location>
</feature>
<comment type="caution">
    <text evidence="13">Lacks conserved residue(s) required for the propagation of feature annotation.</text>
</comment>
<feature type="compositionally biased region" description="Pro residues" evidence="17">
    <location>
        <begin position="1119"/>
        <end position="1130"/>
    </location>
</feature>
<dbReference type="SUPFAM" id="SSF57196">
    <property type="entry name" value="EGF/Laminin"/>
    <property type="match status" value="2"/>
</dbReference>
<comment type="subcellular location">
    <subcellularLocation>
        <location evidence="2">Membrane</location>
        <topology evidence="2">Single-pass type I membrane protein</topology>
    </subcellularLocation>
    <subcellularLocation>
        <location evidence="1">Secreted</location>
        <location evidence="1">Extracellular space</location>
        <location evidence="1">Extracellular matrix</location>
        <location evidence="1">Basement membrane</location>
    </subcellularLocation>
</comment>
<dbReference type="Pfam" id="PF00052">
    <property type="entry name" value="Laminin_B"/>
    <property type="match status" value="2"/>
</dbReference>
<evidence type="ECO:0000259" key="19">
    <source>
        <dbReference type="PROSITE" id="PS50025"/>
    </source>
</evidence>
<keyword evidence="25" id="KW-1185">Reference proteome</keyword>
<feature type="disulfide bond" evidence="13">
    <location>
        <begin position="3477"/>
        <end position="3494"/>
    </location>
</feature>
<feature type="disulfide bond" evidence="13">
    <location>
        <begin position="3496"/>
        <end position="3505"/>
    </location>
</feature>
<feature type="disulfide bond" evidence="15">
    <location>
        <begin position="484"/>
        <end position="502"/>
    </location>
</feature>
<protein>
    <recommendedName>
        <fullName evidence="26">Basement membrane-specific heparan sulfate proteoglycan core protein</fullName>
    </recommendedName>
</protein>
<dbReference type="PROSITE" id="PS01248">
    <property type="entry name" value="EGF_LAM_1"/>
    <property type="match status" value="3"/>
</dbReference>
<evidence type="ECO:0000256" key="12">
    <source>
        <dbReference type="ARBA" id="ARBA00023319"/>
    </source>
</evidence>
<dbReference type="InterPro" id="IPR023415">
    <property type="entry name" value="LDLR_class-A_CS"/>
</dbReference>
<feature type="region of interest" description="Disordered" evidence="17">
    <location>
        <begin position="524"/>
        <end position="552"/>
    </location>
</feature>
<feature type="compositionally biased region" description="Basic and acidic residues" evidence="17">
    <location>
        <begin position="3749"/>
        <end position="3762"/>
    </location>
</feature>
<feature type="disulfide bond" evidence="15">
    <location>
        <begin position="343"/>
        <end position="355"/>
    </location>
</feature>
<dbReference type="InterPro" id="IPR013783">
    <property type="entry name" value="Ig-like_fold"/>
</dbReference>
<dbReference type="Pfam" id="PF07679">
    <property type="entry name" value="I-set"/>
    <property type="match status" value="1"/>
</dbReference>
<feature type="disulfide bond" evidence="15">
    <location>
        <begin position="948"/>
        <end position="966"/>
    </location>
</feature>
<feature type="disulfide bond" evidence="15">
    <location>
        <begin position="350"/>
        <end position="368"/>
    </location>
</feature>
<dbReference type="PROSITE" id="PS01209">
    <property type="entry name" value="LDLRA_1"/>
    <property type="match status" value="5"/>
</dbReference>
<feature type="compositionally biased region" description="Acidic residues" evidence="17">
    <location>
        <begin position="3763"/>
        <end position="3775"/>
    </location>
</feature>
<dbReference type="PROSITE" id="PS50025">
    <property type="entry name" value="LAM_G_DOMAIN"/>
    <property type="match status" value="3"/>
</dbReference>
<keyword evidence="10" id="KW-0325">Glycoprotein</keyword>
<dbReference type="Gene3D" id="2.60.40.10">
    <property type="entry name" value="Immunoglobulins"/>
    <property type="match status" value="15"/>
</dbReference>
<evidence type="ECO:0000259" key="23">
    <source>
        <dbReference type="PROSITE" id="PS51115"/>
    </source>
</evidence>
<sequence length="4748" mass="521657">MILLLLLIFLSPSINSLPLVDDNLLEASGEIEQIIEVLPLPPSLSPSLLPSPLRKATSPSIYLPLFPIMGPISLLSALSLTVIYRLTINLPQLPYSTTLRHSDSDDYVKTANLVEDSMSILLRGISGEHRSSVTHFRYHRVVGTLVYVDVYSSNEDRRIKERIERAVENGRLANLTVSNDAFELHVIRDSNSPCSPTEFHCLSGECIHTSLRCDSRRDCADGSDESKYARCSSPSPVIFLSRRTLTAPYGGSFTLSAIVDSIPDGHQVIWTKGDNIIGQGSLRLCEDTRITLGVNSDEYLLTVRDAIDADEGVYTIMIDGLGVEENFHVSLGSDAVSSPSSGCPSGERACLSGHCLPVSSFCNRHIECPDGDDELHCTPVECTSNEIVCREDNVCVPKTVVCDGWRDCLDGSDEIHCETRMTPSPRPIHKLVIPILVQPYRVKMDQLQNILLCPPGTACLQGLCCPSGRAGKRSVECSENEWKCTSGECIHEEAKCDRHYDCRDGSDEIHCEYFVSAQRVYSSSTPSSTSSHSNHSSPSSHSVHSHTRNEEKHTHLIVPASKEEDALACSDQEFRCPYLVETRCFHYDKLCDGVNDCGDGWDERNCDSESSNERYLNSINRHNGKGEKIPATMTQNVLEKEEEGMRGNDFIQHSSRCASNQFECRSGQCIESSAECNRKYDCIDGSDETQCDYFKEAMGRAESSTKEEERRRDGNEVVISEEQGGEEEEYPEECTPDQFRCASGDCIDPRRRCDGRSDCGDGSDESGCPQRESTQTHQRVNDIDADDDGNDADYGSASEVIITVYPVETSVKAGQEVSFECRARTSDGAEYPSVSWSKVGGELSPSAHSSSGRLSISSATASDQGRYVCVANHGGQTFEAHASLTVRTGSAGNGLDGRGSCMADEKACSNNECVKSDYVCDGEPDCRDRSDEANCPSQRACEPNEFKCRNNRCIQKMWLCDGDDDCGDGTDEHDCGSKARNGHCAGTEFACHDGSQCVPTSFHCDGTNDCRDGSDEVGCVQPTVVQPPQTNMEVPQGGQFQLTCKAVAVPSAYINWRLNWGPVCDPPRCVQSSEGGTGTLTVNNAQPVDQGAYTCEAINVRGRVLATPDCIVRIVNQPFPQPQPTAPPQTPSFVTTTPLPRQIAQTHPDPRREYPDDRNDDERRREEDHRRVEDRMDEGRDRHSHPFTHTTPIHQEDTFDSRTSEPRVDPRIDPRVDPRVDSRTIDPRVDPRVDPRTSDPRSDPRITDPGVDDRRADPRLPSDHTDPRRPSDPPRWNGETRDRSDDDPSSHPSQFDRSHSISSPQIVNCDPRGSASPTPNHRGTCDCKPLVTGPSCNECRSGSYHLSPKAPQGCLKCFCFGVTDQCRSSSWFRTTESLLFDNNSEGITLSDIEERNVQDGPFTYEKAGFLTSDTQEGGRFWRMPQRFLGNKVTSYGGKMELTVESTGGYGESREPLVVLKGNQMILVHRPREQIRPDHSNKIIIETYEQNYEQVNGQPATREELLTVLADLDAFLIRASHAEQQTSTSLGDVSWQIAVPRDTSNEQALEVEQCSCPPGYVGTSCEDCAPGYERSGHGPYLGTCVPIREQATCSAAGAISPRGNGGRCECKSYTTGSKCDQCTPNSFYLAPTNPHGCIPCFCSGVTQQCQSTNMGRVNVELDYRTGEREQLELSTSDSHSPLSPQSRAFVSGRDISFDAFHEVQGQTLYWKLPAKFLGNKVTSYGGVLKYIFKYTGAGNEDRNADVIIRGNDITLHLKAERRPVPDVENTVEMKLFEDKFTRVDGNPATREHLLMALADLDAFLIKASYNDDCASSSLLYVSLEYAAHPGGAQAHEVEQCACPPGYSGTSCEDCAPGYSRTGGGLYLGLCAKCECNGHATSCNKEYGYCENCQHNTEGDQCERCKAGFVGDARRGTPHDCQPAQTRPPCQCHNHSPRGCDSFGRCLLCEHNTEGTHCERCKAGYYGDATKSTPFDCTPCPCPGSSDCFLDNQGQVSCRNCPAGLSGRLCNECAPGYTRNTQAGRQCVPIGRVGDDRIQFVERPEEHPHGAPPQPMVDPPHTTVTEGEAASFRCWVPNIPDCQITWHKDQVGGPLPHGVYQTGNALKIPKAKMSDAGNYICTAQNQFGMGRSPDARLDVTRRSKCRPPKTESCPFNQPIAPRVDPPEQTVYEGEPARFRCWVPGVTEVELSWTRIGGGQLPHGARQHEGILHIDQSRMGTHDGQYECTARLKNDPSQGPMRAPPVNLRIQERPREPLRPQVDPPEQTVKEGDPATFTCWVPGHENVQIRWSLPNNGPLPSGVHEQGGILSIPRVASHHQSMYLCTAFDPQTRQPYPAPPATLRVASSPAPQVDPADQTVNEGDRASIRCWVPGQSDAVLKWTRRDNGALPHGSTENGGVLSVPSMKHSDQGDFTCTATDPNGGNPRRAPNARINVRQPAKKIEPQVDPSEQTIPEGKPFRIRCWVPGHPNLEVSWRKVDGEMNDEAHEDRGVVSVQKSLLSDAGNYVCSARDPTSGEPVDSLPALVNVKASEPVRRAPSRIPIATPSHHRVQEGDPVSFHCHSDRFPIVWTRADGGPLPYDSYYESKRLVIQGASLSTEGHYLCYTVDDEGWPPITVRVEPRVWNGKPGDKHQFKCIVTGNPVPTIQWSAPGGGPLPHDVTEMDDGILDFANGRAELNGDYTCTATNGVGTESDHGSVNIGNSLTVKTTPSGPRIIITVGEPLEVKCEAFGDPDPEVEWLHDPGPERGDLPDDYKPITISEQFIKHPSIGLFNAGVYTCKGSNSHATATKNIYIEVVEPSKVATISILGGSSQWFQEGRSGELTCTATGSHLIDRIEWVKVEDQLPTDVEEHNEPGLLHFNEFKKNYAGEYECRGFRNNELIASSRVIVNTGTAPTAKGEAKVEIEGPSVRVVKQGETVELTCSVEDGEILWFRRSSLFTHSARQMSNSSHLSIPFALSSLQSMHSALSHSLLSPVPLFPPLSLSGDHAGETFEWSLLHGGSLIRRLSSSPKLKIESIDPEKDYGVYRCHVEDESGIVVGSAFTAVSVGFNNDHSVTLKFDDKSDADLLCPVYSVPGSKVVWEKDGGDVPAAATPNGGKLHISPFDETVSGLYSCRVTIGEEEVTGYVQAQIFVPDTIIQVVLEASSESANVGDRVWFDCKVTGDPDAQVEWVREEEDELPESAQVTASRLVFGEVTEADGGVYKCIARTKAGPLEARSVLNVLISCPELAENSTRVEWIRGDGDPLPEGAIVSHGLLLIPSVAHSDEGSYHCVIHRPEPLPKVEGDVYLAVNDFVPTFDGQSALKLPPLKNEAYKDFNMQMTFHPSQGDGILLYTERGDEESEHPSSFHSLTLNDGKVVYQYQVGDEPVSIESASTVDTNRWNRVEMRNSADGALLILNDDEPQTAVHESFNPTEGQPKAVYLGGFPHITHRPHVNTQTFFTGVISSLELGGEPVALGSGERILSSIKPFNGCSDSLCLNGGLCLTSNTPHAFVCSCPISHRGDQCQYRSSSCNENLDCGTGVCSDDITCVCPAGRKGERCQETSLLTNGFKFISNRSFVALPTPKNPKDFKISLQLGPEHKSDSMVVYVGENYSPHSNFLSLSIKDGEIVQSYTDNDGTPQTETIHTLVNNGENIDLTVKFEEGRQRIMKGEETLAEISSPLRVGTEILIGGLPPGVPANTNAPITTSFNGCIYEIKYDDEIINVHDPTQFYSGDIEGCEPEFIPTTESTNGSEGDEGDEISIEDAEPIEERKELTEETEKKDEDEEDEDDEVIETTEHPILDVEPILHKSEVKEEKDDDAKILPTEQEMTDNVYETHSDTSVPALATTTTEEPTTEVPLTEPEPTECVVIVMNRFVENMEIVIKLIQLISNVPVISTMMENCVTFKPIDRVARFDGTAYIEISSDEFPHLTSEKEETISFKFKSSSPDGLILWQGQDADTSIEGEDYFSIYLEEGYLIYAYELGGGVAKGRSRRRMDDGEEHTVGISRKGRDATLAIDGDEMVIMQSSGILAMLNVDGNIYIGGIPKIEERTGGLHSINFSGCLSDLTLDGVLIDLMAAALDGRRVKPCEEWIHPRKYIHFNTKKRCTIRCSIIRPVFLFMFPVLSRITVPPSFLPSVPSSFSIRSSQMGTSPLILLIFLPLLSSFEIPLRDTSVGPHVNPNHVSYNEKRKHIDVDSSWLDKKQKEVQKVSLDASNAERVLIQLLNTGKELSASAKGNIAVAEGPDGQRAQVQKIGEKGGIATAGKHKAQLRTSEAGNERHAFLKADGQYDLDTVAKGSLKNLEDTVFEAHNDKYDFGLDPHSQNNDSGTGDISYFDKEKKKKADYAYTIKKSGGKTEATLESGGKNGAVGDFAESLFGRRSDKYHCTAETPGVSQCYDGQGKSVGKVVADKNGNTVVYNDKDVPIGTGTVKKTGPRSYEAVISKNLFVTRLKDYRSAPCCKETTGKNCTAPIKLANPSFDSPSNRDGDGTVHLTWPSCFDMGIDVTLPPGVHIERLAMKLDVSIQPIGKLRCMDVATCGRECFYCDWCKESRKLKLLDNTDGNLCRATGQRTYRLTVRLCPPPEDPEFTMCSAFSKSVWQKDYWQKEGAVDIWMKFFERAETRPEKEKEFFAQIDNPLLGKAFKLAIIAEWLAANSLDQGSYTPTNSELLEYFVSKRAPDTLLACQHTVIDYELEGAKVQTNVLFEAATTAGNFPNILKDKKCAAFENLQENRFQSEAREYKAKGGGGLFGGFSSFLNSAQEAVRG</sequence>
<dbReference type="InterPro" id="IPR002049">
    <property type="entry name" value="LE_dom"/>
</dbReference>
<feature type="region of interest" description="Disordered" evidence="17">
    <location>
        <begin position="1119"/>
        <end position="1323"/>
    </location>
</feature>
<evidence type="ECO:0008006" key="26">
    <source>
        <dbReference type="Google" id="ProtNLM"/>
    </source>
</evidence>
<evidence type="ECO:0000256" key="2">
    <source>
        <dbReference type="ARBA" id="ARBA00004479"/>
    </source>
</evidence>
<dbReference type="SMART" id="SM00408">
    <property type="entry name" value="IGc2"/>
    <property type="match status" value="15"/>
</dbReference>
<dbReference type="SUPFAM" id="SSF48726">
    <property type="entry name" value="Immunoglobulin"/>
    <property type="match status" value="15"/>
</dbReference>
<dbReference type="SUPFAM" id="SSF57424">
    <property type="entry name" value="LDL receptor-like module"/>
    <property type="match status" value="10"/>
</dbReference>
<dbReference type="Pfam" id="PF02210">
    <property type="entry name" value="Laminin_G_2"/>
    <property type="match status" value="2"/>
</dbReference>
<dbReference type="GO" id="GO:0050839">
    <property type="term" value="F:cell adhesion molecule binding"/>
    <property type="evidence" value="ECO:0000318"/>
    <property type="project" value="GO_Central"/>
</dbReference>
<dbReference type="FunFam" id="2.10.25.10:FF:000454">
    <property type="entry name" value="Laminin subunit alpha 1"/>
    <property type="match status" value="1"/>
</dbReference>
<dbReference type="SUPFAM" id="SSF57184">
    <property type="entry name" value="Growth factor receptor domain"/>
    <property type="match status" value="1"/>
</dbReference>
<feature type="disulfide bond" evidence="15">
    <location>
        <begin position="194"/>
        <end position="206"/>
    </location>
</feature>
<feature type="compositionally biased region" description="Basic and acidic residues" evidence="17">
    <location>
        <begin position="1148"/>
        <end position="1181"/>
    </location>
</feature>
<evidence type="ECO:0000256" key="15">
    <source>
        <dbReference type="PROSITE-ProRule" id="PRU00124"/>
    </source>
</evidence>
<feature type="compositionally biased region" description="Basic and acidic residues" evidence="17">
    <location>
        <begin position="3776"/>
        <end position="3802"/>
    </location>
</feature>
<dbReference type="Pfam" id="PF24973">
    <property type="entry name" value="EGF_LMN_ATRN"/>
    <property type="match status" value="2"/>
</dbReference>
<dbReference type="PANTHER" id="PTHR11640">
    <property type="entry name" value="NEPHRIN"/>
    <property type="match status" value="1"/>
</dbReference>
<evidence type="ECO:0000313" key="25">
    <source>
        <dbReference type="Proteomes" id="UP000005239"/>
    </source>
</evidence>
<dbReference type="PANTHER" id="PTHR11640:SF136">
    <property type="entry name" value="NEPHRIN"/>
    <property type="match status" value="1"/>
</dbReference>
<feature type="disulfide bond" evidence="15">
    <location>
        <begin position="676"/>
        <end position="691"/>
    </location>
</feature>
<feature type="domain" description="Ig-like" evidence="22">
    <location>
        <begin position="2159"/>
        <end position="2244"/>
    </location>
</feature>
<dbReference type="FunFam" id="2.10.25.10:FF:000552">
    <property type="entry name" value="Basement membrane proteoglycan"/>
    <property type="match status" value="1"/>
</dbReference>
<keyword evidence="8" id="KW-0472">Membrane</keyword>
<dbReference type="Gene3D" id="4.10.1220.10">
    <property type="entry name" value="EGF-type module"/>
    <property type="match status" value="1"/>
</dbReference>
<evidence type="ECO:0000256" key="17">
    <source>
        <dbReference type="SAM" id="MobiDB-lite"/>
    </source>
</evidence>
<feature type="domain" description="Laminin EGF-like" evidence="21">
    <location>
        <begin position="1308"/>
        <end position="1356"/>
    </location>
</feature>
<feature type="domain" description="Ig-like" evidence="22">
    <location>
        <begin position="2251"/>
        <end position="2341"/>
    </location>
</feature>
<feature type="disulfide bond" evidence="16">
    <location>
        <begin position="1947"/>
        <end position="1956"/>
    </location>
</feature>
<accession>A0A8R1YA67</accession>
<dbReference type="Pfam" id="PF13927">
    <property type="entry name" value="Ig_3"/>
    <property type="match status" value="6"/>
</dbReference>
<gene>
    <name evidence="24" type="primary">WBGene00099475</name>
</gene>
<evidence type="ECO:0000259" key="22">
    <source>
        <dbReference type="PROSITE" id="PS50835"/>
    </source>
</evidence>
<reference evidence="25" key="1">
    <citation type="journal article" date="2008" name="Nat. Genet.">
        <title>The Pristionchus pacificus genome provides a unique perspective on nematode lifestyle and parasitism.</title>
        <authorList>
            <person name="Dieterich C."/>
            <person name="Clifton S.W."/>
            <person name="Schuster L.N."/>
            <person name="Chinwalla A."/>
            <person name="Delehaunty K."/>
            <person name="Dinkelacker I."/>
            <person name="Fulton L."/>
            <person name="Fulton R."/>
            <person name="Godfrey J."/>
            <person name="Minx P."/>
            <person name="Mitreva M."/>
            <person name="Roeseler W."/>
            <person name="Tian H."/>
            <person name="Witte H."/>
            <person name="Yang S.P."/>
            <person name="Wilson R.K."/>
            <person name="Sommer R.J."/>
        </authorList>
    </citation>
    <scope>NUCLEOTIDE SEQUENCE [LARGE SCALE GENOMIC DNA]</scope>
    <source>
        <strain evidence="25">PS312</strain>
    </source>
</reference>
<feature type="compositionally biased region" description="Acidic residues" evidence="17">
    <location>
        <begin position="3734"/>
        <end position="3748"/>
    </location>
</feature>
<proteinExistence type="predicted"/>
<feature type="region of interest" description="Disordered" evidence="17">
    <location>
        <begin position="2339"/>
        <end position="2358"/>
    </location>
</feature>
<evidence type="ECO:0000256" key="9">
    <source>
        <dbReference type="ARBA" id="ARBA00023157"/>
    </source>
</evidence>
<feature type="disulfide bond" evidence="15">
    <location>
        <begin position="477"/>
        <end position="489"/>
    </location>
</feature>